<comment type="caution">
    <text evidence="1">The sequence shown here is derived from an EMBL/GenBank/DDBJ whole genome shotgun (WGS) entry which is preliminary data.</text>
</comment>
<keyword evidence="2" id="KW-1185">Reference proteome</keyword>
<protein>
    <submittedName>
        <fullName evidence="1">Uncharacterized protein</fullName>
    </submittedName>
</protein>
<evidence type="ECO:0000313" key="2">
    <source>
        <dbReference type="Proteomes" id="UP000729402"/>
    </source>
</evidence>
<proteinExistence type="predicted"/>
<dbReference type="AlphaFoldDB" id="A0A8J5S494"/>
<reference evidence="1" key="2">
    <citation type="submission" date="2021-02" db="EMBL/GenBank/DDBJ databases">
        <authorList>
            <person name="Kimball J.A."/>
            <person name="Haas M.W."/>
            <person name="Macchietto M."/>
            <person name="Kono T."/>
            <person name="Duquette J."/>
            <person name="Shao M."/>
        </authorList>
    </citation>
    <scope>NUCLEOTIDE SEQUENCE</scope>
    <source>
        <tissue evidence="1">Fresh leaf tissue</tissue>
    </source>
</reference>
<organism evidence="1 2">
    <name type="scientific">Zizania palustris</name>
    <name type="common">Northern wild rice</name>
    <dbReference type="NCBI Taxonomy" id="103762"/>
    <lineage>
        <taxon>Eukaryota</taxon>
        <taxon>Viridiplantae</taxon>
        <taxon>Streptophyta</taxon>
        <taxon>Embryophyta</taxon>
        <taxon>Tracheophyta</taxon>
        <taxon>Spermatophyta</taxon>
        <taxon>Magnoliopsida</taxon>
        <taxon>Liliopsida</taxon>
        <taxon>Poales</taxon>
        <taxon>Poaceae</taxon>
        <taxon>BOP clade</taxon>
        <taxon>Oryzoideae</taxon>
        <taxon>Oryzeae</taxon>
        <taxon>Zizaniinae</taxon>
        <taxon>Zizania</taxon>
    </lineage>
</organism>
<dbReference type="Proteomes" id="UP000729402">
    <property type="component" value="Unassembled WGS sequence"/>
</dbReference>
<reference evidence="1" key="1">
    <citation type="journal article" date="2021" name="bioRxiv">
        <title>Whole Genome Assembly and Annotation of Northern Wild Rice, Zizania palustris L., Supports a Whole Genome Duplication in the Zizania Genus.</title>
        <authorList>
            <person name="Haas M."/>
            <person name="Kono T."/>
            <person name="Macchietto M."/>
            <person name="Millas R."/>
            <person name="McGilp L."/>
            <person name="Shao M."/>
            <person name="Duquette J."/>
            <person name="Hirsch C.N."/>
            <person name="Kimball J."/>
        </authorList>
    </citation>
    <scope>NUCLEOTIDE SEQUENCE</scope>
    <source>
        <tissue evidence="1">Fresh leaf tissue</tissue>
    </source>
</reference>
<gene>
    <name evidence="1" type="ORF">GUJ93_ZPchr0005g16078</name>
</gene>
<sequence length="101" mass="10460">MFVVRRHGGGVTAHTEVAWHQRRGHGRAVWLTRAVQARRGEGVGGVSGGMASMRACGHGRGAAYGVGCGVARCDVTLRDAAHSRELELGRTPCAAGAVGRA</sequence>
<accession>A0A8J5S494</accession>
<dbReference type="EMBL" id="JAAALK010000284">
    <property type="protein sequence ID" value="KAG8068021.1"/>
    <property type="molecule type" value="Genomic_DNA"/>
</dbReference>
<evidence type="ECO:0000313" key="1">
    <source>
        <dbReference type="EMBL" id="KAG8068021.1"/>
    </source>
</evidence>
<name>A0A8J5S494_ZIZPA</name>